<accession>A0A4Y1ZVP2</accession>
<dbReference type="AlphaFoldDB" id="A0A4Y1ZVP2"/>
<dbReference type="EMBL" id="BGPR01154132">
    <property type="protein sequence ID" value="GBL70606.1"/>
    <property type="molecule type" value="Genomic_DNA"/>
</dbReference>
<reference evidence="1 2" key="1">
    <citation type="journal article" date="2019" name="Sci. Rep.">
        <title>Orb-weaving spider Araneus ventricosus genome elucidates the spidroin gene catalogue.</title>
        <authorList>
            <person name="Kono N."/>
            <person name="Nakamura H."/>
            <person name="Ohtoshi R."/>
            <person name="Moran D.A.P."/>
            <person name="Shinohara A."/>
            <person name="Yoshida Y."/>
            <person name="Fujiwara M."/>
            <person name="Mori M."/>
            <person name="Tomita M."/>
            <person name="Arakawa K."/>
        </authorList>
    </citation>
    <scope>NUCLEOTIDE SEQUENCE [LARGE SCALE GENOMIC DNA]</scope>
</reference>
<name>A0A4Y1ZVP2_ARAVE</name>
<comment type="caution">
    <text evidence="1">The sequence shown here is derived from an EMBL/GenBank/DDBJ whole genome shotgun (WGS) entry which is preliminary data.</text>
</comment>
<sequence length="73" mass="8234">TSNQSISSWTHPICPGIAVRFQRAEDQPERAAPSERFTTTNPTVLDKLNYTHNNGKYAFPYATTKWSTPLKPP</sequence>
<evidence type="ECO:0000313" key="2">
    <source>
        <dbReference type="Proteomes" id="UP000499080"/>
    </source>
</evidence>
<dbReference type="Proteomes" id="UP000499080">
    <property type="component" value="Unassembled WGS sequence"/>
</dbReference>
<proteinExistence type="predicted"/>
<protein>
    <submittedName>
        <fullName evidence="1">Uncharacterized protein</fullName>
    </submittedName>
</protein>
<gene>
    <name evidence="1" type="ORF">AVEN_128692_1</name>
</gene>
<organism evidence="1 2">
    <name type="scientific">Araneus ventricosus</name>
    <name type="common">Orbweaver spider</name>
    <name type="synonym">Epeira ventricosa</name>
    <dbReference type="NCBI Taxonomy" id="182803"/>
    <lineage>
        <taxon>Eukaryota</taxon>
        <taxon>Metazoa</taxon>
        <taxon>Ecdysozoa</taxon>
        <taxon>Arthropoda</taxon>
        <taxon>Chelicerata</taxon>
        <taxon>Arachnida</taxon>
        <taxon>Araneae</taxon>
        <taxon>Araneomorphae</taxon>
        <taxon>Entelegynae</taxon>
        <taxon>Araneoidea</taxon>
        <taxon>Araneidae</taxon>
        <taxon>Araneus</taxon>
    </lineage>
</organism>
<feature type="non-terminal residue" evidence="1">
    <location>
        <position position="1"/>
    </location>
</feature>
<keyword evidence="2" id="KW-1185">Reference proteome</keyword>
<evidence type="ECO:0000313" key="1">
    <source>
        <dbReference type="EMBL" id="GBL70606.1"/>
    </source>
</evidence>